<keyword evidence="2" id="KW-1185">Reference proteome</keyword>
<protein>
    <submittedName>
        <fullName evidence="1">Uncharacterized protein</fullName>
    </submittedName>
</protein>
<dbReference type="EMBL" id="MU266438">
    <property type="protein sequence ID" value="KAH7923939.1"/>
    <property type="molecule type" value="Genomic_DNA"/>
</dbReference>
<evidence type="ECO:0000313" key="1">
    <source>
        <dbReference type="EMBL" id="KAH7923939.1"/>
    </source>
</evidence>
<dbReference type="Proteomes" id="UP000790709">
    <property type="component" value="Unassembled WGS sequence"/>
</dbReference>
<gene>
    <name evidence="1" type="ORF">BV22DRAFT_1091891</name>
</gene>
<accession>A0ACB8BE48</accession>
<comment type="caution">
    <text evidence="1">The sequence shown here is derived from an EMBL/GenBank/DDBJ whole genome shotgun (WGS) entry which is preliminary data.</text>
</comment>
<sequence>MLRLLGNNAAVNRSRVASRHAPTAVSRRVHPTNTLVLLRVQRAGAHSSFVRLISTNPSSSPAAKSKSNASNVPPPHLPPRKPKIDLKPGPVKPVSNKPSPSPQLLSRNSPRPSGTSPITLKLKLAPKPGSHAESSPSAIELAKQDIAHATALGVLAPPSKDAGLIKRFTHQAFQLFKFYFRGLKAINTHRKQVSVIRARASSGGALPSRAELRFIRTYTQDALKLIPFVIIVLVAEEVIPFIALYAPRMLPSTCVLPGQRDRIAAKAAANQSAAISAHPAVFEALKKEGETKGFVPLQKVSNLGAVCGILGLPAWGPSQLAAWRIRRRLQYISSDDKILKQEAYGRDLTVPELTEALCERGMLGDKLSRDDLRAHLKWWLDTAEGTTEGDEVSRRIMALGLVGSRY</sequence>
<evidence type="ECO:0000313" key="2">
    <source>
        <dbReference type="Proteomes" id="UP000790709"/>
    </source>
</evidence>
<reference evidence="1" key="1">
    <citation type="journal article" date="2021" name="New Phytol.">
        <title>Evolutionary innovations through gain and loss of genes in the ectomycorrhizal Boletales.</title>
        <authorList>
            <person name="Wu G."/>
            <person name="Miyauchi S."/>
            <person name="Morin E."/>
            <person name="Kuo A."/>
            <person name="Drula E."/>
            <person name="Varga T."/>
            <person name="Kohler A."/>
            <person name="Feng B."/>
            <person name="Cao Y."/>
            <person name="Lipzen A."/>
            <person name="Daum C."/>
            <person name="Hundley H."/>
            <person name="Pangilinan J."/>
            <person name="Johnson J."/>
            <person name="Barry K."/>
            <person name="LaButti K."/>
            <person name="Ng V."/>
            <person name="Ahrendt S."/>
            <person name="Min B."/>
            <person name="Choi I.G."/>
            <person name="Park H."/>
            <person name="Plett J.M."/>
            <person name="Magnuson J."/>
            <person name="Spatafora J.W."/>
            <person name="Nagy L.G."/>
            <person name="Henrissat B."/>
            <person name="Grigoriev I.V."/>
            <person name="Yang Z.L."/>
            <person name="Xu J."/>
            <person name="Martin F.M."/>
        </authorList>
    </citation>
    <scope>NUCLEOTIDE SEQUENCE</scope>
    <source>
        <strain evidence="1">KUC20120723A-06</strain>
    </source>
</reference>
<name>A0ACB8BE48_9AGAM</name>
<proteinExistence type="predicted"/>
<organism evidence="1 2">
    <name type="scientific">Leucogyrophana mollusca</name>
    <dbReference type="NCBI Taxonomy" id="85980"/>
    <lineage>
        <taxon>Eukaryota</taxon>
        <taxon>Fungi</taxon>
        <taxon>Dikarya</taxon>
        <taxon>Basidiomycota</taxon>
        <taxon>Agaricomycotina</taxon>
        <taxon>Agaricomycetes</taxon>
        <taxon>Agaricomycetidae</taxon>
        <taxon>Boletales</taxon>
        <taxon>Boletales incertae sedis</taxon>
        <taxon>Leucogyrophana</taxon>
    </lineage>
</organism>